<dbReference type="EMBL" id="JAPHNI010000264">
    <property type="protein sequence ID" value="KAJ8113276.1"/>
    <property type="molecule type" value="Genomic_DNA"/>
</dbReference>
<protein>
    <submittedName>
        <fullName evidence="1">Uncharacterized protein</fullName>
    </submittedName>
</protein>
<accession>A0ACC2IDK5</accession>
<evidence type="ECO:0000313" key="2">
    <source>
        <dbReference type="Proteomes" id="UP001153331"/>
    </source>
</evidence>
<reference evidence="1" key="1">
    <citation type="submission" date="2022-11" db="EMBL/GenBank/DDBJ databases">
        <title>Genome Sequence of Boeremia exigua.</title>
        <authorList>
            <person name="Buettner E."/>
        </authorList>
    </citation>
    <scope>NUCLEOTIDE SEQUENCE</scope>
    <source>
        <strain evidence="1">CU02</strain>
    </source>
</reference>
<comment type="caution">
    <text evidence="1">The sequence shown here is derived from an EMBL/GenBank/DDBJ whole genome shotgun (WGS) entry which is preliminary data.</text>
</comment>
<dbReference type="Proteomes" id="UP001153331">
    <property type="component" value="Unassembled WGS sequence"/>
</dbReference>
<gene>
    <name evidence="1" type="ORF">OPT61_g4566</name>
</gene>
<proteinExistence type="predicted"/>
<name>A0ACC2IDK5_9PLEO</name>
<organism evidence="1 2">
    <name type="scientific">Boeremia exigua</name>
    <dbReference type="NCBI Taxonomy" id="749465"/>
    <lineage>
        <taxon>Eukaryota</taxon>
        <taxon>Fungi</taxon>
        <taxon>Dikarya</taxon>
        <taxon>Ascomycota</taxon>
        <taxon>Pezizomycotina</taxon>
        <taxon>Dothideomycetes</taxon>
        <taxon>Pleosporomycetidae</taxon>
        <taxon>Pleosporales</taxon>
        <taxon>Pleosporineae</taxon>
        <taxon>Didymellaceae</taxon>
        <taxon>Boeremia</taxon>
    </lineage>
</organism>
<evidence type="ECO:0000313" key="1">
    <source>
        <dbReference type="EMBL" id="KAJ8113276.1"/>
    </source>
</evidence>
<keyword evidence="2" id="KW-1185">Reference proteome</keyword>
<sequence length="593" mass="67551">MDASFLRDNLTPREAVADALHRCVLGIDSNNHDLFESACLTNEEMTWIGNGINIEGWTAIKELFERLFVLVTTHTISNIQVELKSAQSAILNAHAMSYHVRPEDAFKPEDTSYTASSLYQLELVKDVGDGLWKIKKWEAKVLWTTGDRAFFKSVMARTKQSAHQPLNDDATASTISPRPQQILESTEKKVVYTCSCGNEAATCCVKRCTEPLAWNIKEGEVVTQENCPLFTTIPKELRDLIYKYALTESTFNHPGQVAPDRYYRRNGESLRYDYAKNLLLTCKAVYLETSLLPVLLNPVQLPFFDGWDRYAPKALLPWQFANIQSLDITLQQVALEGNSLYNFIHGATCWRPDKRHEGVYVTSYVGLKNTTGGSCRSCDFTLLPATGNDDRVHLGDALESMRLPSRFKMPMSNTRLQRARPLVHLTLRLPSRNWWTWTDDPTSTDARQHHLGLEPALGDGSANLASRPTCTRMQELAQQRRDGQQPVFESSRPTTIPGWAHTVSELPDIKSLELVLETFEEKTAQLENVVNCAKAWRFPIEGTQFELTWNGKVEHIHWSKPLIENYETRSGEWYARSTEFEVRIIRFTRRRAA</sequence>